<accession>A0ACB8B465</accession>
<sequence length="1009" mass="113752">MDFDTLVHFAMLGKRACRLMYALRQALLLYPHSLVLTFAMGADRRKKNAGARIEVYGHGHSASAGRQNVENISNIEYHITSSGAVKAKHSFITIPAASHPESPQLQLASDHNGPEYSWDSGELEFEFDYAPATVENLDDTAEVVTFDAPKRKRYQSDQPLRQWLPERSTYLDELLRLEDRGDNVKKPVCDCGSQLPVLYRCEDSLSLCMRCQSCIVRDHVHNPLHWIKEWNGSFFDRITLKGVGLRIQLGHELGEPCMSPKAAPRDDFVVIDCHGIHEVALDFCDCPSAASTTTQLLRARLFPATVREPRSAATFRVLEQFHLLSFESKASAYEFYHSLARRTCNTGLTPLRDRYQAFMRMVREWRHLKMLKRSARGHDPDGVQATKAGECTVVCPACPQPGRNVPVSWEDVPPDKRWLNTKFIASDANFRLCRDNVSSEDADPSLGLGWACFVEEQAYKTYLAEYAHLPQEKSTCSSHSAVNLADTKASRGLAATGVGAVDCARHNMKLPCGVGDLQKGEKYANMDYLIFSALAGFTGGTLFISYDIACQWHKHVWERMDTLPPHLHFDRSDKVVNFLVPKFHLPAHVESCQTAFSFNFIKGGGRTDGEAIERGWSNINPVSSSTKAMGPGSRRDTLDDHFGDWNWKKTVSLGTTFTLARRDNATNKLSGSMLLRKIKEAVSESQDHRAALMELEATLEQSDLARYNAEMEAWEADRSMPNPFHSRVNAPTQSSIRLMLARDEAKELENGNNVSLHSDVSPSTLITTGIDLEDQQRRLCDDLARVGPHATDIQKAKLQQRVNTLQRKLELWTTVQILYMPVVAVHQAQAASTGSEKVEPHKFKLLLPSELGRGDTCDTRLREYEWHLRHAQAHDALNQICQYLRLQSHLYHFKDRNIRGQGANTRARNVLKSVDYKVSACAKKYQCARRALQALSVMVGKVGWEIALKELTQSDLRSMTDLVDGETEGRKKLTWIWTSGKHKFSFLTLIVLFLCFISLSHQLSIQLPH</sequence>
<gene>
    <name evidence="1" type="ORF">BV22DRAFT_1133151</name>
</gene>
<proteinExistence type="predicted"/>
<reference evidence="1" key="1">
    <citation type="journal article" date="2021" name="New Phytol.">
        <title>Evolutionary innovations through gain and loss of genes in the ectomycorrhizal Boletales.</title>
        <authorList>
            <person name="Wu G."/>
            <person name="Miyauchi S."/>
            <person name="Morin E."/>
            <person name="Kuo A."/>
            <person name="Drula E."/>
            <person name="Varga T."/>
            <person name="Kohler A."/>
            <person name="Feng B."/>
            <person name="Cao Y."/>
            <person name="Lipzen A."/>
            <person name="Daum C."/>
            <person name="Hundley H."/>
            <person name="Pangilinan J."/>
            <person name="Johnson J."/>
            <person name="Barry K."/>
            <person name="LaButti K."/>
            <person name="Ng V."/>
            <person name="Ahrendt S."/>
            <person name="Min B."/>
            <person name="Choi I.G."/>
            <person name="Park H."/>
            <person name="Plett J.M."/>
            <person name="Magnuson J."/>
            <person name="Spatafora J.W."/>
            <person name="Nagy L.G."/>
            <person name="Henrissat B."/>
            <person name="Grigoriev I.V."/>
            <person name="Yang Z.L."/>
            <person name="Xu J."/>
            <person name="Martin F.M."/>
        </authorList>
    </citation>
    <scope>NUCLEOTIDE SEQUENCE</scope>
    <source>
        <strain evidence="1">KUC20120723A-06</strain>
    </source>
</reference>
<evidence type="ECO:0000313" key="2">
    <source>
        <dbReference type="Proteomes" id="UP000790709"/>
    </source>
</evidence>
<name>A0ACB8B465_9AGAM</name>
<comment type="caution">
    <text evidence="1">The sequence shown here is derived from an EMBL/GenBank/DDBJ whole genome shotgun (WGS) entry which is preliminary data.</text>
</comment>
<evidence type="ECO:0000313" key="1">
    <source>
        <dbReference type="EMBL" id="KAH7920330.1"/>
    </source>
</evidence>
<protein>
    <submittedName>
        <fullName evidence="1">Uncharacterized protein</fullName>
    </submittedName>
</protein>
<keyword evidence="2" id="KW-1185">Reference proteome</keyword>
<dbReference type="EMBL" id="MU266587">
    <property type="protein sequence ID" value="KAH7920330.1"/>
    <property type="molecule type" value="Genomic_DNA"/>
</dbReference>
<dbReference type="Proteomes" id="UP000790709">
    <property type="component" value="Unassembled WGS sequence"/>
</dbReference>
<organism evidence="1 2">
    <name type="scientific">Leucogyrophana mollusca</name>
    <dbReference type="NCBI Taxonomy" id="85980"/>
    <lineage>
        <taxon>Eukaryota</taxon>
        <taxon>Fungi</taxon>
        <taxon>Dikarya</taxon>
        <taxon>Basidiomycota</taxon>
        <taxon>Agaricomycotina</taxon>
        <taxon>Agaricomycetes</taxon>
        <taxon>Agaricomycetidae</taxon>
        <taxon>Boletales</taxon>
        <taxon>Boletales incertae sedis</taxon>
        <taxon>Leucogyrophana</taxon>
    </lineage>
</organism>